<dbReference type="EMBL" id="LN902493">
    <property type="protein sequence ID" value="CDI96550.1"/>
    <property type="molecule type" value="Genomic_DNA"/>
</dbReference>
<reference evidence="1" key="1">
    <citation type="journal article" date="2013" name="Nature">
        <title>The genomes of four tapeworm species reveal adaptations to parasitism.</title>
        <authorList>
            <person name="Tsai I.J."/>
            <person name="Zarowiecki M."/>
            <person name="Holroyd N."/>
            <person name="Garciarrubio A."/>
            <person name="Sanchez-Flores A."/>
            <person name="Brooks K.L."/>
            <person name="Tracey A."/>
            <person name="Bobes R.J."/>
            <person name="Fragoso G."/>
            <person name="Sciutto E."/>
            <person name="Aslett M."/>
            <person name="Beasley H."/>
            <person name="Bennett H.M."/>
            <person name="Cai J."/>
            <person name="Camicia F."/>
            <person name="Clark R."/>
            <person name="Cucher M."/>
            <person name="De Silva N."/>
            <person name="Day T.A."/>
            <person name="Deplazes P."/>
            <person name="Estrada K."/>
            <person name="Fernandez C."/>
            <person name="Holland P.W."/>
            <person name="Hou J."/>
            <person name="Hu S."/>
            <person name="Huckvale T."/>
            <person name="Hung S.S."/>
            <person name="Kamenetzky L."/>
            <person name="Keane J.A."/>
            <person name="Kiss F."/>
            <person name="Koziol U."/>
            <person name="Lambert O."/>
            <person name="Liu K."/>
            <person name="Luo X."/>
            <person name="Luo Y."/>
            <person name="Macchiaroli N."/>
            <person name="Nichol S."/>
            <person name="Paps J."/>
            <person name="Parkinson J."/>
            <person name="Pouchkina-Stantcheva N."/>
            <person name="Riddiford N."/>
            <person name="Rosenzvit M."/>
            <person name="Salinas G."/>
            <person name="Wasmuth J.D."/>
            <person name="Zamanian M."/>
            <person name="Zheng Y."/>
            <person name="Cai X."/>
            <person name="Soberon X."/>
            <person name="Olson P.D."/>
            <person name="Laclette J.P."/>
            <person name="Brehm K."/>
            <person name="Berriman M."/>
            <person name="Garciarrubio A."/>
            <person name="Bobes R.J."/>
            <person name="Fragoso G."/>
            <person name="Sanchez-Flores A."/>
            <person name="Estrada K."/>
            <person name="Cevallos M.A."/>
            <person name="Morett E."/>
            <person name="Gonzalez V."/>
            <person name="Portillo T."/>
            <person name="Ochoa-Leyva A."/>
            <person name="Jose M.V."/>
            <person name="Sciutto E."/>
            <person name="Landa A."/>
            <person name="Jimenez L."/>
            <person name="Valdes V."/>
            <person name="Carrero J.C."/>
            <person name="Larralde C."/>
            <person name="Morales-Montor J."/>
            <person name="Limon-Lason J."/>
            <person name="Soberon X."/>
            <person name="Laclette J.P."/>
        </authorList>
    </citation>
    <scope>NUCLEOTIDE SEQUENCE [LARGE SCALE GENOMIC DNA]</scope>
</reference>
<reference evidence="1" key="2">
    <citation type="submission" date="2015-11" db="EMBL/GenBank/DDBJ databases">
        <authorList>
            <person name="Zhang Y."/>
            <person name="Guo Z."/>
        </authorList>
    </citation>
    <scope>NUCLEOTIDE SEQUENCE</scope>
</reference>
<name>A0A087VWD3_ECHMU</name>
<keyword evidence="2" id="KW-1185">Reference proteome</keyword>
<dbReference type="AlphaFoldDB" id="A0A087VWD3"/>
<proteinExistence type="predicted"/>
<gene>
    <name evidence="1" type="ORF">EmuJ_000014700</name>
</gene>
<accession>A0A087VWD3</accession>
<dbReference type="Proteomes" id="UP000017246">
    <property type="component" value="Unassembled WGS sequence"/>
</dbReference>
<organism evidence="1 2">
    <name type="scientific">Echinococcus multilocularis</name>
    <name type="common">Fox tapeworm</name>
    <dbReference type="NCBI Taxonomy" id="6211"/>
    <lineage>
        <taxon>Eukaryota</taxon>
        <taxon>Metazoa</taxon>
        <taxon>Spiralia</taxon>
        <taxon>Lophotrochozoa</taxon>
        <taxon>Platyhelminthes</taxon>
        <taxon>Cestoda</taxon>
        <taxon>Eucestoda</taxon>
        <taxon>Cyclophyllidea</taxon>
        <taxon>Taeniidae</taxon>
        <taxon>Echinococcus</taxon>
    </lineage>
</organism>
<protein>
    <submittedName>
        <fullName evidence="1">Uncharacterized protein</fullName>
    </submittedName>
</protein>
<evidence type="ECO:0000313" key="2">
    <source>
        <dbReference type="Proteomes" id="UP000017246"/>
    </source>
</evidence>
<sequence>MPAARDLWASNLHATLLTRTTYDLPLCPLYRLLSPIAASTLETTATTPNRSDIPLLCSRIHRVSGSERSTSERSYPWRDTSRRLSIRYTPSPCTLPSASPILVIDLELRQGRPPDTYEVEDHLLASDVVDQTYSLVQPGN</sequence>
<evidence type="ECO:0000313" key="1">
    <source>
        <dbReference type="EMBL" id="CDI96550.1"/>
    </source>
</evidence>